<feature type="region of interest" description="Disordered" evidence="1">
    <location>
        <begin position="61"/>
        <end position="107"/>
    </location>
</feature>
<evidence type="ECO:0000256" key="1">
    <source>
        <dbReference type="SAM" id="MobiDB-lite"/>
    </source>
</evidence>
<dbReference type="Proteomes" id="UP000008142">
    <property type="component" value="Unassembled WGS sequence"/>
</dbReference>
<dbReference type="EMBL" id="DS990637">
    <property type="protein sequence ID" value="EGC44024.1"/>
    <property type="molecule type" value="Genomic_DNA"/>
</dbReference>
<reference evidence="3" key="1">
    <citation type="submission" date="2008-07" db="EMBL/GenBank/DDBJ databases">
        <title>Annotation of Ajellomyces capsulatus strain H88.</title>
        <authorList>
            <person name="Champion M."/>
            <person name="Cuomo C."/>
            <person name="Ma L.-J."/>
            <person name="Henn M.R."/>
            <person name="Sil A."/>
            <person name="Goldman B."/>
            <person name="Young S.K."/>
            <person name="Kodira C.D."/>
            <person name="Zeng Q."/>
            <person name="Koehrsen M."/>
            <person name="Alvarado L."/>
            <person name="Berlin A."/>
            <person name="Borenstein D."/>
            <person name="Chen Z."/>
            <person name="Engels R."/>
            <person name="Freedman E."/>
            <person name="Gellesch M."/>
            <person name="Goldberg J."/>
            <person name="Griggs A."/>
            <person name="Gujja S."/>
            <person name="Heiman D."/>
            <person name="Hepburn T."/>
            <person name="Howarth C."/>
            <person name="Jen D."/>
            <person name="Larson L."/>
            <person name="Lewis B."/>
            <person name="Mehta T."/>
            <person name="Park D."/>
            <person name="Pearson M."/>
            <person name="Roberts A."/>
            <person name="Saif S."/>
            <person name="Shea T."/>
            <person name="Shenoy N."/>
            <person name="Sisk P."/>
            <person name="Stolte C."/>
            <person name="Sykes S."/>
            <person name="Walk T."/>
            <person name="White J."/>
            <person name="Yandava C."/>
            <person name="Klein B."/>
            <person name="McEwen J.G."/>
            <person name="Puccia R."/>
            <person name="Goldman G.H."/>
            <person name="Felipe M.S."/>
            <person name="Nino-Vega G."/>
            <person name="San-Blas G."/>
            <person name="Taylor J."/>
            <person name="Mendoza L."/>
            <person name="Galagan J."/>
            <person name="Nusbaum C."/>
            <person name="Birren B."/>
        </authorList>
    </citation>
    <scope>NUCLEOTIDE SEQUENCE [LARGE SCALE GENOMIC DNA]</scope>
    <source>
        <strain evidence="3">H88</strain>
    </source>
</reference>
<feature type="compositionally biased region" description="Pro residues" evidence="1">
    <location>
        <begin position="67"/>
        <end position="87"/>
    </location>
</feature>
<name>F0UCD1_AJEC8</name>
<protein>
    <submittedName>
        <fullName evidence="2">Predicted protein</fullName>
    </submittedName>
</protein>
<dbReference type="VEuPathDB" id="FungiDB:I7I53_10772"/>
<proteinExistence type="predicted"/>
<accession>F0UCD1</accession>
<gene>
    <name evidence="2" type="ORF">HCEG_03239</name>
</gene>
<sequence>MGSQERSDDLPFLHCTPSSQTTRLIQIQMIANPNLLPGEVLEARVLVLTITAGYKNIRAPSLSVTQSPPPMSSPSSPPALPGHPGTPSPALVGNRATVSTPRVKRPAAAMVLETPSRGNHRRLTGGRQIHGQEKPALFRFILRNEVIAEVLVFTDIDDDTREN</sequence>
<dbReference type="AlphaFoldDB" id="F0UCD1"/>
<evidence type="ECO:0000313" key="3">
    <source>
        <dbReference type="Proteomes" id="UP000008142"/>
    </source>
</evidence>
<organism evidence="3">
    <name type="scientific">Ajellomyces capsulatus (strain H88)</name>
    <name type="common">Darling's disease fungus</name>
    <name type="synonym">Histoplasma capsulatum</name>
    <dbReference type="NCBI Taxonomy" id="544711"/>
    <lineage>
        <taxon>Eukaryota</taxon>
        <taxon>Fungi</taxon>
        <taxon>Dikarya</taxon>
        <taxon>Ascomycota</taxon>
        <taxon>Pezizomycotina</taxon>
        <taxon>Eurotiomycetes</taxon>
        <taxon>Eurotiomycetidae</taxon>
        <taxon>Onygenales</taxon>
        <taxon>Ajellomycetaceae</taxon>
        <taxon>Histoplasma</taxon>
    </lineage>
</organism>
<evidence type="ECO:0000313" key="2">
    <source>
        <dbReference type="EMBL" id="EGC44024.1"/>
    </source>
</evidence>
<dbReference type="HOGENOM" id="CLU_1626559_0_0_1"/>